<dbReference type="AlphaFoldDB" id="A0A1Q8YJ15"/>
<feature type="region of interest" description="Disordered" evidence="1">
    <location>
        <begin position="33"/>
        <end position="67"/>
    </location>
</feature>
<evidence type="ECO:0000256" key="1">
    <source>
        <dbReference type="SAM" id="MobiDB-lite"/>
    </source>
</evidence>
<organism evidence="2 3">
    <name type="scientific">Rhodoferax antarcticus ANT.BR</name>
    <dbReference type="NCBI Taxonomy" id="1111071"/>
    <lineage>
        <taxon>Bacteria</taxon>
        <taxon>Pseudomonadati</taxon>
        <taxon>Pseudomonadota</taxon>
        <taxon>Betaproteobacteria</taxon>
        <taxon>Burkholderiales</taxon>
        <taxon>Comamonadaceae</taxon>
        <taxon>Rhodoferax</taxon>
    </lineage>
</organism>
<dbReference type="EMBL" id="MSYM01000006">
    <property type="protein sequence ID" value="OLP08016.1"/>
    <property type="molecule type" value="Genomic_DNA"/>
</dbReference>
<evidence type="ECO:0000313" key="3">
    <source>
        <dbReference type="Proteomes" id="UP000185911"/>
    </source>
</evidence>
<keyword evidence="3" id="KW-1185">Reference proteome</keyword>
<sequence>MQNSPLALDNQARVAMKNNVLRDDRAERMQQVQAWRGDTPASTPVDATNNTAGAHPFATLGTPFNPL</sequence>
<proteinExistence type="predicted"/>
<feature type="compositionally biased region" description="Polar residues" evidence="1">
    <location>
        <begin position="40"/>
        <end position="52"/>
    </location>
</feature>
<dbReference type="Proteomes" id="UP000185911">
    <property type="component" value="Unassembled WGS sequence"/>
</dbReference>
<accession>A0A1Q8YJ15</accession>
<reference evidence="2 3" key="1">
    <citation type="submission" date="2017-01" db="EMBL/GenBank/DDBJ databases">
        <title>Genome sequence of Rhodoferax antarcticus ANT.BR, a psychrophilic purple nonsulfur bacterium from an Antarctic microbial mat.</title>
        <authorList>
            <person name="Baker J."/>
            <person name="Riester C."/>
            <person name="Skinner B."/>
            <person name="Newell A."/>
            <person name="Swingley W."/>
            <person name="Madigan M."/>
            <person name="Jung D."/>
            <person name="Asao M."/>
            <person name="Chen M."/>
            <person name="Loughlin P."/>
            <person name="Pan H."/>
            <person name="Lin S."/>
            <person name="Li N."/>
            <person name="Shaw J."/>
            <person name="Prado M."/>
            <person name="Sherman C."/>
            <person name="Li X."/>
            <person name="Tang J."/>
            <person name="Blankenship R."/>
            <person name="Zhao T."/>
            <person name="Touchman J."/>
            <person name="Sattley M."/>
        </authorList>
    </citation>
    <scope>NUCLEOTIDE SEQUENCE [LARGE SCALE GENOMIC DNA]</scope>
    <source>
        <strain evidence="2 3">ANT.BR</strain>
    </source>
</reference>
<gene>
    <name evidence="2" type="ORF">BLL52_0642</name>
</gene>
<protein>
    <submittedName>
        <fullName evidence="2">Uncharacterized protein</fullName>
    </submittedName>
</protein>
<evidence type="ECO:0000313" key="2">
    <source>
        <dbReference type="EMBL" id="OLP08016.1"/>
    </source>
</evidence>
<name>A0A1Q8YJ15_9BURK</name>
<comment type="caution">
    <text evidence="2">The sequence shown here is derived from an EMBL/GenBank/DDBJ whole genome shotgun (WGS) entry which is preliminary data.</text>
</comment>